<dbReference type="GeneID" id="108668127"/>
<accession>A0A8B7NB40</accession>
<dbReference type="RefSeq" id="XP_018010771.1">
    <property type="nucleotide sequence ID" value="XM_018155282.1"/>
</dbReference>
<keyword evidence="4" id="KW-0520">NAD</keyword>
<dbReference type="InterPro" id="IPR008893">
    <property type="entry name" value="WGR_domain"/>
</dbReference>
<dbReference type="GO" id="GO:0005730">
    <property type="term" value="C:nucleolus"/>
    <property type="evidence" value="ECO:0007669"/>
    <property type="project" value="TreeGrafter"/>
</dbReference>
<dbReference type="InterPro" id="IPR036930">
    <property type="entry name" value="WGR_dom_sf"/>
</dbReference>
<keyword evidence="9" id="KW-1185">Reference proteome</keyword>
<evidence type="ECO:0000256" key="1">
    <source>
        <dbReference type="ARBA" id="ARBA00012020"/>
    </source>
</evidence>
<dbReference type="Gene3D" id="1.20.142.10">
    <property type="entry name" value="Poly(ADP-ribose) polymerase, regulatory domain"/>
    <property type="match status" value="1"/>
</dbReference>
<dbReference type="EC" id="2.4.2.30" evidence="1"/>
<dbReference type="KEGG" id="hazt:108668127"/>
<dbReference type="OMA" id="QEWTANN"/>
<dbReference type="PANTHER" id="PTHR10459:SF60">
    <property type="entry name" value="POLY [ADP-RIBOSE] POLYMERASE 2"/>
    <property type="match status" value="1"/>
</dbReference>
<feature type="compositionally biased region" description="Polar residues" evidence="6">
    <location>
        <begin position="10"/>
        <end position="21"/>
    </location>
</feature>
<dbReference type="PROSITE" id="PS51060">
    <property type="entry name" value="PARP_ALPHA_HD"/>
    <property type="match status" value="1"/>
</dbReference>
<evidence type="ECO:0000256" key="4">
    <source>
        <dbReference type="ARBA" id="ARBA00023027"/>
    </source>
</evidence>
<dbReference type="GO" id="GO:0070212">
    <property type="term" value="P:protein poly-ADP-ribosylation"/>
    <property type="evidence" value="ECO:0007669"/>
    <property type="project" value="TreeGrafter"/>
</dbReference>
<dbReference type="InterPro" id="IPR050800">
    <property type="entry name" value="ARTD/PARP"/>
</dbReference>
<feature type="domain" description="WGR" evidence="8">
    <location>
        <begin position="69"/>
        <end position="180"/>
    </location>
</feature>
<dbReference type="SMART" id="SM00773">
    <property type="entry name" value="WGR"/>
    <property type="match status" value="1"/>
</dbReference>
<gene>
    <name evidence="10" type="primary">LOC108668127</name>
</gene>
<dbReference type="SUPFAM" id="SSF47587">
    <property type="entry name" value="Domain of poly(ADP-ribose) polymerase"/>
    <property type="match status" value="1"/>
</dbReference>
<dbReference type="SUPFAM" id="SSF142921">
    <property type="entry name" value="WGR domain-like"/>
    <property type="match status" value="1"/>
</dbReference>
<evidence type="ECO:0000313" key="9">
    <source>
        <dbReference type="Proteomes" id="UP000694843"/>
    </source>
</evidence>
<feature type="region of interest" description="Disordered" evidence="6">
    <location>
        <begin position="1"/>
        <end position="46"/>
    </location>
</feature>
<dbReference type="Pfam" id="PF02877">
    <property type="entry name" value="PARP_reg"/>
    <property type="match status" value="1"/>
</dbReference>
<proteinExistence type="predicted"/>
<sequence length="306" mass="34079">MAPGRKSAAKRTTNQHSGANTKKSRPNDETTSAGNDATEVSSEQASAAGNPILLDPLFAKHLNLPDKQEIPVYKDYSCTLTRADIAINRNEFYVIQMTKVEEKYHVCFRYGRVRNICKRQNGESNLQATKRTNRQPKPRLQVISCASEAEAEKVFCKKFKEKTGNEWENRSAFVTKPNKYTLLEIDLLSANSTAETSDDDSSSAPIDGLNFDPQEMPLGQLSNNQILKGLEALKDVLKDGQSQKTKIEAMSRFYMYYPCDVGGNDKKLLLPSPAGNSKKLLLPSPAAIKELEKALELILDNRSRST</sequence>
<dbReference type="PANTHER" id="PTHR10459">
    <property type="entry name" value="DNA LIGASE"/>
    <property type="match status" value="1"/>
</dbReference>
<dbReference type="InterPro" id="IPR036616">
    <property type="entry name" value="Poly(ADP-ribose)pol_reg_dom_sf"/>
</dbReference>
<protein>
    <recommendedName>
        <fullName evidence="1">NAD(+) ADP-ribosyltransferase</fullName>
        <ecNumber evidence="1">2.4.2.30</ecNumber>
    </recommendedName>
</protein>
<dbReference type="InterPro" id="IPR004102">
    <property type="entry name" value="Poly(ADP-ribose)pol_reg_dom"/>
</dbReference>
<evidence type="ECO:0000256" key="2">
    <source>
        <dbReference type="ARBA" id="ARBA00022676"/>
    </source>
</evidence>
<organism evidence="9 10">
    <name type="scientific">Hyalella azteca</name>
    <name type="common">Amphipod</name>
    <dbReference type="NCBI Taxonomy" id="294128"/>
    <lineage>
        <taxon>Eukaryota</taxon>
        <taxon>Metazoa</taxon>
        <taxon>Ecdysozoa</taxon>
        <taxon>Arthropoda</taxon>
        <taxon>Crustacea</taxon>
        <taxon>Multicrustacea</taxon>
        <taxon>Malacostraca</taxon>
        <taxon>Eumalacostraca</taxon>
        <taxon>Peracarida</taxon>
        <taxon>Amphipoda</taxon>
        <taxon>Senticaudata</taxon>
        <taxon>Talitrida</taxon>
        <taxon>Talitroidea</taxon>
        <taxon>Hyalellidae</taxon>
        <taxon>Hyalella</taxon>
    </lineage>
</organism>
<feature type="compositionally biased region" description="Polar residues" evidence="6">
    <location>
        <begin position="29"/>
        <end position="46"/>
    </location>
</feature>
<evidence type="ECO:0000313" key="10">
    <source>
        <dbReference type="RefSeq" id="XP_018010771.1"/>
    </source>
</evidence>
<reference evidence="10" key="1">
    <citation type="submission" date="2025-08" db="UniProtKB">
        <authorList>
            <consortium name="RefSeq"/>
        </authorList>
    </citation>
    <scope>IDENTIFICATION</scope>
    <source>
        <tissue evidence="10">Whole organism</tissue>
    </source>
</reference>
<evidence type="ECO:0000256" key="6">
    <source>
        <dbReference type="SAM" id="MobiDB-lite"/>
    </source>
</evidence>
<dbReference type="PROSITE" id="PS51977">
    <property type="entry name" value="WGR"/>
    <property type="match status" value="1"/>
</dbReference>
<dbReference type="GO" id="GO:1990404">
    <property type="term" value="F:NAD+-protein mono-ADP-ribosyltransferase activity"/>
    <property type="evidence" value="ECO:0007669"/>
    <property type="project" value="TreeGrafter"/>
</dbReference>
<feature type="domain" description="PARP alpha-helical" evidence="7">
    <location>
        <begin position="182"/>
        <end position="306"/>
    </location>
</feature>
<keyword evidence="2" id="KW-0328">Glycosyltransferase</keyword>
<dbReference type="Pfam" id="PF05406">
    <property type="entry name" value="WGR"/>
    <property type="match status" value="2"/>
</dbReference>
<comment type="catalytic activity">
    <reaction evidence="5">
        <text>NAD(+) + (ADP-D-ribosyl)n-acceptor = nicotinamide + (ADP-D-ribosyl)n+1-acceptor + H(+).</text>
        <dbReference type="EC" id="2.4.2.30"/>
    </reaction>
</comment>
<dbReference type="GO" id="GO:0003950">
    <property type="term" value="F:NAD+ poly-ADP-ribosyltransferase activity"/>
    <property type="evidence" value="ECO:0007669"/>
    <property type="project" value="UniProtKB-EC"/>
</dbReference>
<evidence type="ECO:0000256" key="5">
    <source>
        <dbReference type="ARBA" id="ARBA00033987"/>
    </source>
</evidence>
<dbReference type="Gene3D" id="2.20.140.10">
    <property type="entry name" value="WGR domain"/>
    <property type="match status" value="1"/>
</dbReference>
<evidence type="ECO:0000259" key="7">
    <source>
        <dbReference type="PROSITE" id="PS51060"/>
    </source>
</evidence>
<dbReference type="OrthoDB" id="2017365at2759"/>
<keyword evidence="3" id="KW-0808">Transferase</keyword>
<dbReference type="GO" id="GO:0006302">
    <property type="term" value="P:double-strand break repair"/>
    <property type="evidence" value="ECO:0007669"/>
    <property type="project" value="TreeGrafter"/>
</dbReference>
<dbReference type="AlphaFoldDB" id="A0A8B7NB40"/>
<dbReference type="Proteomes" id="UP000694843">
    <property type="component" value="Unplaced"/>
</dbReference>
<evidence type="ECO:0000259" key="8">
    <source>
        <dbReference type="PROSITE" id="PS51977"/>
    </source>
</evidence>
<name>A0A8B7NB40_HYAAZ</name>
<evidence type="ECO:0000256" key="3">
    <source>
        <dbReference type="ARBA" id="ARBA00022679"/>
    </source>
</evidence>